<gene>
    <name evidence="2" type="ordered locus">Mpe_A0847</name>
</gene>
<dbReference type="EMBL" id="CP000555">
    <property type="protein sequence ID" value="ABM93809.1"/>
    <property type="molecule type" value="Genomic_DNA"/>
</dbReference>
<dbReference type="AlphaFoldDB" id="A2SE20"/>
<dbReference type="HOGENOM" id="CLU_324357_0_0_4"/>
<evidence type="ECO:0000313" key="2">
    <source>
        <dbReference type="EMBL" id="ABM93809.1"/>
    </source>
</evidence>
<accession>A2SE20</accession>
<feature type="compositionally biased region" description="Gly residues" evidence="1">
    <location>
        <begin position="299"/>
        <end position="335"/>
    </location>
</feature>
<name>A2SE20_METPP</name>
<organism evidence="2 3">
    <name type="scientific">Methylibium petroleiphilum (strain ATCC BAA-1232 / LMG 22953 / PM1)</name>
    <dbReference type="NCBI Taxonomy" id="420662"/>
    <lineage>
        <taxon>Bacteria</taxon>
        <taxon>Pseudomonadati</taxon>
        <taxon>Pseudomonadota</taxon>
        <taxon>Betaproteobacteria</taxon>
        <taxon>Burkholderiales</taxon>
        <taxon>Sphaerotilaceae</taxon>
        <taxon>Methylibium</taxon>
    </lineage>
</organism>
<evidence type="ECO:0000256" key="1">
    <source>
        <dbReference type="SAM" id="MobiDB-lite"/>
    </source>
</evidence>
<keyword evidence="3" id="KW-1185">Reference proteome</keyword>
<reference evidence="2 3" key="1">
    <citation type="journal article" date="2007" name="J. Bacteriol.">
        <title>Whole-genome analysis of the methyl tert-butyl ether-degrading beta-proteobacterium Methylibium petroleiphilum PM1.</title>
        <authorList>
            <person name="Kane S.R."/>
            <person name="Chakicherla A.Y."/>
            <person name="Chain P.S.G."/>
            <person name="Schmidt R."/>
            <person name="Shin M.W."/>
            <person name="Legler T.C."/>
            <person name="Scow K.M."/>
            <person name="Larimer F.W."/>
            <person name="Lucas S.M."/>
            <person name="Richardson P.M."/>
            <person name="Hristova K.R."/>
        </authorList>
    </citation>
    <scope>NUCLEOTIDE SEQUENCE [LARGE SCALE GENOMIC DNA]</scope>
    <source>
        <strain evidence="3">ATCC BAA-1232 / LMG 22953 / PM1</strain>
    </source>
</reference>
<protein>
    <recommendedName>
        <fullName evidence="4">Thymidine phosphorylase</fullName>
    </recommendedName>
</protein>
<dbReference type="KEGG" id="mpt:Mpe_A0847"/>
<sequence length="890" mass="95396">MNAAPNVQAALNAACLRIQATVTAAAERLVETLASQSASFASITTRQLMASTQFDLRRKLPDFTLVFSAGLRDRVLEAAEPRSSTRSLATTSWESLSLVGDDEVDERVSAERLSMQIVHECEWEMRELDGYMAALLRHGEPDPDRNPLRPEIIGRALRRAIHAVNDDPASHRLLATEFGRSLATAMRACYAGIIADLQARGVSPIGLTVKTVQGPGNDLPREVLRENSGYQTSGFHGSAFQASARDLVQAEQMLQTLFGIALPQALQAASGAGALGLPSGPGAPSGFGSSRSGSSTGSRGYGGTGSGYGSPGGGSGMPSGGSGGGSGSGAGGRATGPGASSERSSGTAYNNDAQMLDILRRLVVVNATAGETAGLGADPRGGTLPAGSSRPGPLSGVSGPSGITPLAGLMAVNVIRQHRDELMRASSGTLDHMVIDVVGALFDQVLSDSKVPPQMARQIARLQLPVLRAALKDVGFFSSRRHPVRRFVNRIASLAAAYEDLDQGPGKDFIERVRALVQEIVEGDFDQMDLYESKLQAIEALVQEQSARDVGTHATAATLLDNKETQLRIQQRYMRELKSHLEPVALPGFVRDFLAQVWSQVQVQAAGPFGSPELAQRANRAARELALSVQPKGEPQLRKHFLMALPQLMKDLNEGLELIRWPEPAKKDFFGKLLPEHAASLKTAPPTDFEQRQLKHYLDQVEKVSIPTADELAPSAHAELPPPQEHAAPLTFSAEEAEKIGLVDENAVDWDGQVDIDLGEGGPSAEAEAGEVDVVLEALAPEPAEPTHGPQLIHHLQTGIAYRMHVEGRWQRVRLNWISPGRAFFVFTHGKAHQKTISMTSRMLTRMCDTERFRAFEQAELIERATARARKQLAQLGGAAPRSTATSSRL</sequence>
<feature type="region of interest" description="Disordered" evidence="1">
    <location>
        <begin position="372"/>
        <end position="395"/>
    </location>
</feature>
<dbReference type="RefSeq" id="WP_011828447.1">
    <property type="nucleotide sequence ID" value="NC_008825.1"/>
</dbReference>
<dbReference type="eggNOG" id="COG3170">
    <property type="taxonomic scope" value="Bacteria"/>
</dbReference>
<dbReference type="Pfam" id="PF07793">
    <property type="entry name" value="DUF1631"/>
    <property type="match status" value="2"/>
</dbReference>
<evidence type="ECO:0000313" key="3">
    <source>
        <dbReference type="Proteomes" id="UP000000366"/>
    </source>
</evidence>
<dbReference type="Proteomes" id="UP000000366">
    <property type="component" value="Chromosome"/>
</dbReference>
<dbReference type="InterPro" id="IPR012434">
    <property type="entry name" value="DUF1631"/>
</dbReference>
<proteinExistence type="predicted"/>
<feature type="compositionally biased region" description="Low complexity" evidence="1">
    <location>
        <begin position="280"/>
        <end position="298"/>
    </location>
</feature>
<evidence type="ECO:0008006" key="4">
    <source>
        <dbReference type="Google" id="ProtNLM"/>
    </source>
</evidence>
<feature type="region of interest" description="Disordered" evidence="1">
    <location>
        <begin position="280"/>
        <end position="348"/>
    </location>
</feature>
<dbReference type="STRING" id="420662.Mpe_A0847"/>